<evidence type="ECO:0000256" key="3">
    <source>
        <dbReference type="ARBA" id="ARBA00022801"/>
    </source>
</evidence>
<sequence length="695" mass="77224">MKRLLSGILLTSGLWMLIGIDSVRADTLVIEQSQEENELFYTYYGQKIPLKQRDDIIAIAFKTTVTQSTTLPLYLKLQQDLSSNQNVSKVEVEPLGRDYALMKLSADNANPTIMQLQVNQKGYVDSTLPVLSRRGHTEQIILPNEIIVNLDEQLSSSQKQVILEQQNLEIIRPLRFSTNHYIVKSKIESGTNILKIANQLNQVKGIKSATPNFIHLRNKEISQKTEAPANQLETKTVFQTNLLPQQWYLNSNPLRVCLAKFADNLDKCLHEYLYKSSHLSLPRSDIRATEAWQNSHAGKGVTIAVLDNVVQWNHPDLINNIYTVGDEVKNKLKDEKHGWDFVDNDADTRINEKELSVLRPIFQNTFHLPDDALLEKYKYYTFIIKSNNPLYSKKQIAEEIRNYIRMETASFFHGTWISGIIAAHSQDELGIVGVAPKAKILPVTVCKIGCEISHIVEGIDYAVARGADVINMSFGSYLPSVEIQNAITRAYRKNPHLVIVAAAGNETDFEVGFPAAIKGVIAVGATNINGYRAPYSNFGNGLMVVAPGGDTSIEKIGLNGGILTTGGTGIDQFWQGIILQPSAPWGSALDTKGKYIRAEGTSFASPMVAGVIALMKGEDPQRRLTREQIISILKQTASYDGLTVSDAEKELYKVLLLLGKIPPGVSMEQYFFGNGLVNAHTAVKEVQRQLNKAGK</sequence>
<keyword evidence="4 5" id="KW-0720">Serine protease</keyword>
<gene>
    <name evidence="7" type="ORF">IQ247_12825</name>
</gene>
<dbReference type="EMBL" id="JADEWL010000035">
    <property type="protein sequence ID" value="MBE9213540.1"/>
    <property type="molecule type" value="Genomic_DNA"/>
</dbReference>
<comment type="similarity">
    <text evidence="1 5">Belongs to the peptidase S8 family.</text>
</comment>
<dbReference type="GO" id="GO:0006508">
    <property type="term" value="P:proteolysis"/>
    <property type="evidence" value="ECO:0007669"/>
    <property type="project" value="UniProtKB-KW"/>
</dbReference>
<evidence type="ECO:0000256" key="1">
    <source>
        <dbReference type="ARBA" id="ARBA00011073"/>
    </source>
</evidence>
<dbReference type="InterPro" id="IPR036852">
    <property type="entry name" value="Peptidase_S8/S53_dom_sf"/>
</dbReference>
<accession>A0A8J7F2H0</accession>
<keyword evidence="8" id="KW-1185">Reference proteome</keyword>
<dbReference type="InterPro" id="IPR000209">
    <property type="entry name" value="Peptidase_S8/S53_dom"/>
</dbReference>
<dbReference type="PROSITE" id="PS51892">
    <property type="entry name" value="SUBTILASE"/>
    <property type="match status" value="1"/>
</dbReference>
<evidence type="ECO:0000259" key="6">
    <source>
        <dbReference type="Pfam" id="PF00082"/>
    </source>
</evidence>
<protein>
    <submittedName>
        <fullName evidence="7">S8 family serine peptidase</fullName>
    </submittedName>
</protein>
<feature type="active site" description="Charge relay system" evidence="5">
    <location>
        <position position="413"/>
    </location>
</feature>
<feature type="active site" description="Charge relay system" evidence="5">
    <location>
        <position position="602"/>
    </location>
</feature>
<dbReference type="GO" id="GO:0004252">
    <property type="term" value="F:serine-type endopeptidase activity"/>
    <property type="evidence" value="ECO:0007669"/>
    <property type="project" value="UniProtKB-UniRule"/>
</dbReference>
<dbReference type="SUPFAM" id="SSF52743">
    <property type="entry name" value="Subtilisin-like"/>
    <property type="match status" value="1"/>
</dbReference>
<dbReference type="PRINTS" id="PR00723">
    <property type="entry name" value="SUBTILISIN"/>
</dbReference>
<dbReference type="PANTHER" id="PTHR43806:SF11">
    <property type="entry name" value="CEREVISIN-RELATED"/>
    <property type="match status" value="1"/>
</dbReference>
<evidence type="ECO:0000256" key="5">
    <source>
        <dbReference type="PROSITE-ProRule" id="PRU01240"/>
    </source>
</evidence>
<dbReference type="InterPro" id="IPR015500">
    <property type="entry name" value="Peptidase_S8_subtilisin-rel"/>
</dbReference>
<evidence type="ECO:0000313" key="7">
    <source>
        <dbReference type="EMBL" id="MBE9213540.1"/>
    </source>
</evidence>
<dbReference type="AlphaFoldDB" id="A0A8J7F2H0"/>
<dbReference type="InterPro" id="IPR022398">
    <property type="entry name" value="Peptidase_S8_His-AS"/>
</dbReference>
<dbReference type="Gene3D" id="3.40.50.200">
    <property type="entry name" value="Peptidase S8/S53 domain"/>
    <property type="match status" value="1"/>
</dbReference>
<evidence type="ECO:0000313" key="8">
    <source>
        <dbReference type="Proteomes" id="UP000620559"/>
    </source>
</evidence>
<keyword evidence="3 5" id="KW-0378">Hydrolase</keyword>
<dbReference type="PANTHER" id="PTHR43806">
    <property type="entry name" value="PEPTIDASE S8"/>
    <property type="match status" value="1"/>
</dbReference>
<evidence type="ECO:0000256" key="2">
    <source>
        <dbReference type="ARBA" id="ARBA00022670"/>
    </source>
</evidence>
<dbReference type="InterPro" id="IPR023828">
    <property type="entry name" value="Peptidase_S8_Ser-AS"/>
</dbReference>
<comment type="caution">
    <text evidence="7">The sequence shown here is derived from an EMBL/GenBank/DDBJ whole genome shotgun (WGS) entry which is preliminary data.</text>
</comment>
<name>A0A8J7F2H0_9CYAN</name>
<proteinExistence type="inferred from homology"/>
<feature type="domain" description="Peptidase S8/S53" evidence="6">
    <location>
        <begin position="298"/>
        <end position="638"/>
    </location>
</feature>
<dbReference type="Pfam" id="PF00082">
    <property type="entry name" value="Peptidase_S8"/>
    <property type="match status" value="1"/>
</dbReference>
<feature type="active site" description="Charge relay system" evidence="5">
    <location>
        <position position="307"/>
    </location>
</feature>
<dbReference type="PROSITE" id="PS00138">
    <property type="entry name" value="SUBTILASE_SER"/>
    <property type="match status" value="1"/>
</dbReference>
<dbReference type="PROSITE" id="PS00137">
    <property type="entry name" value="SUBTILASE_HIS"/>
    <property type="match status" value="1"/>
</dbReference>
<evidence type="ECO:0000256" key="4">
    <source>
        <dbReference type="ARBA" id="ARBA00022825"/>
    </source>
</evidence>
<dbReference type="Proteomes" id="UP000620559">
    <property type="component" value="Unassembled WGS sequence"/>
</dbReference>
<dbReference type="RefSeq" id="WP_193920554.1">
    <property type="nucleotide sequence ID" value="NZ_JADEWL010000035.1"/>
</dbReference>
<keyword evidence="2 5" id="KW-0645">Protease</keyword>
<organism evidence="7 8">
    <name type="scientific">Plectonema cf. radiosum LEGE 06105</name>
    <dbReference type="NCBI Taxonomy" id="945769"/>
    <lineage>
        <taxon>Bacteria</taxon>
        <taxon>Bacillati</taxon>
        <taxon>Cyanobacteriota</taxon>
        <taxon>Cyanophyceae</taxon>
        <taxon>Oscillatoriophycideae</taxon>
        <taxon>Oscillatoriales</taxon>
        <taxon>Microcoleaceae</taxon>
        <taxon>Plectonema</taxon>
    </lineage>
</organism>
<dbReference type="InterPro" id="IPR050131">
    <property type="entry name" value="Peptidase_S8_subtilisin-like"/>
</dbReference>
<reference evidence="7" key="1">
    <citation type="submission" date="2020-10" db="EMBL/GenBank/DDBJ databases">
        <authorList>
            <person name="Castelo-Branco R."/>
            <person name="Eusebio N."/>
            <person name="Adriana R."/>
            <person name="Vieira A."/>
            <person name="Brugerolle De Fraissinette N."/>
            <person name="Rezende De Castro R."/>
            <person name="Schneider M.P."/>
            <person name="Vasconcelos V."/>
            <person name="Leao P.N."/>
        </authorList>
    </citation>
    <scope>NUCLEOTIDE SEQUENCE</scope>
    <source>
        <strain evidence="7">LEGE 06105</strain>
    </source>
</reference>